<organism evidence="2 3">
    <name type="scientific">Jiella flava</name>
    <dbReference type="NCBI Taxonomy" id="2816857"/>
    <lineage>
        <taxon>Bacteria</taxon>
        <taxon>Pseudomonadati</taxon>
        <taxon>Pseudomonadota</taxon>
        <taxon>Alphaproteobacteria</taxon>
        <taxon>Hyphomicrobiales</taxon>
        <taxon>Aurantimonadaceae</taxon>
        <taxon>Jiella</taxon>
    </lineage>
</organism>
<dbReference type="Proteomes" id="UP000664122">
    <property type="component" value="Unassembled WGS sequence"/>
</dbReference>
<feature type="region of interest" description="Disordered" evidence="1">
    <location>
        <begin position="34"/>
        <end position="65"/>
    </location>
</feature>
<proteinExistence type="predicted"/>
<sequence>MLDLVLGKATIVMREGLPVLAVAVTANGLEGGADKRQESVALGESSPTKACGRPLAPDASGEACV</sequence>
<dbReference type="RefSeq" id="WP_207256795.1">
    <property type="nucleotide sequence ID" value="NZ_JAFMPP010000003.1"/>
</dbReference>
<accession>A0A939FWA9</accession>
<dbReference type="EMBL" id="JAFMPP010000003">
    <property type="protein sequence ID" value="MBO0662034.1"/>
    <property type="molecule type" value="Genomic_DNA"/>
</dbReference>
<evidence type="ECO:0000313" key="2">
    <source>
        <dbReference type="EMBL" id="MBO0662034.1"/>
    </source>
</evidence>
<reference evidence="2" key="1">
    <citation type="submission" date="2021-03" db="EMBL/GenBank/DDBJ databases">
        <title>Whole genome sequence of Jiella sp. CQZ9-1.</title>
        <authorList>
            <person name="Tuo L."/>
        </authorList>
    </citation>
    <scope>NUCLEOTIDE SEQUENCE</scope>
    <source>
        <strain evidence="2">CQZ9-1</strain>
    </source>
</reference>
<comment type="caution">
    <text evidence="2">The sequence shown here is derived from an EMBL/GenBank/DDBJ whole genome shotgun (WGS) entry which is preliminary data.</text>
</comment>
<evidence type="ECO:0000256" key="1">
    <source>
        <dbReference type="SAM" id="MobiDB-lite"/>
    </source>
</evidence>
<evidence type="ECO:0000313" key="3">
    <source>
        <dbReference type="Proteomes" id="UP000664122"/>
    </source>
</evidence>
<name>A0A939FWA9_9HYPH</name>
<gene>
    <name evidence="2" type="ORF">J1C48_05560</name>
</gene>
<keyword evidence="3" id="KW-1185">Reference proteome</keyword>
<dbReference type="AlphaFoldDB" id="A0A939FWA9"/>
<protein>
    <submittedName>
        <fullName evidence="2">Uncharacterized protein</fullName>
    </submittedName>
</protein>